<dbReference type="EMBL" id="BAABUJ010000016">
    <property type="protein sequence ID" value="GAA5800739.1"/>
    <property type="molecule type" value="Genomic_DNA"/>
</dbReference>
<evidence type="ECO:0000313" key="2">
    <source>
        <dbReference type="EMBL" id="GAA5800739.1"/>
    </source>
</evidence>
<dbReference type="Proteomes" id="UP001476247">
    <property type="component" value="Unassembled WGS sequence"/>
</dbReference>
<evidence type="ECO:0000313" key="3">
    <source>
        <dbReference type="Proteomes" id="UP001476247"/>
    </source>
</evidence>
<keyword evidence="3" id="KW-1185">Reference proteome</keyword>
<reference evidence="2 3" key="1">
    <citation type="submission" date="2024-04" db="EMBL/GenBank/DDBJ databases">
        <title>genome sequences of Mucor flavus KT1a and Helicostylum pulchrum KT1b strains isolation_sourced from the surface of a dry-aged beef.</title>
        <authorList>
            <person name="Toyotome T."/>
            <person name="Hosono M."/>
            <person name="Torimaru M."/>
            <person name="Fukuda K."/>
            <person name="Mikami N."/>
        </authorList>
    </citation>
    <scope>NUCLEOTIDE SEQUENCE [LARGE SCALE GENOMIC DNA]</scope>
    <source>
        <strain evidence="2 3">KT1b</strain>
    </source>
</reference>
<dbReference type="InterPro" id="IPR000608">
    <property type="entry name" value="UBC"/>
</dbReference>
<protein>
    <recommendedName>
        <fullName evidence="1">UBC core domain-containing protein</fullName>
    </recommendedName>
</protein>
<name>A0ABP9Y160_9FUNG</name>
<sequence>MNSRKLNILQALVTLLEKPNPDDALVASIAEIYNSNRPKFNKTAKEYVEKVYFKEFCVR</sequence>
<gene>
    <name evidence="2" type="ORF">HPULCUR_006175</name>
</gene>
<accession>A0ABP9Y160</accession>
<feature type="domain" description="UBC core" evidence="1">
    <location>
        <begin position="1"/>
        <end position="53"/>
    </location>
</feature>
<comment type="caution">
    <text evidence="2">The sequence shown here is derived from an EMBL/GenBank/DDBJ whole genome shotgun (WGS) entry which is preliminary data.</text>
</comment>
<dbReference type="Pfam" id="PF00179">
    <property type="entry name" value="UQ_con"/>
    <property type="match status" value="1"/>
</dbReference>
<dbReference type="SUPFAM" id="SSF54495">
    <property type="entry name" value="UBC-like"/>
    <property type="match status" value="1"/>
</dbReference>
<dbReference type="PROSITE" id="PS50127">
    <property type="entry name" value="UBC_2"/>
    <property type="match status" value="1"/>
</dbReference>
<dbReference type="InterPro" id="IPR016135">
    <property type="entry name" value="UBQ-conjugating_enzyme/RWD"/>
</dbReference>
<dbReference type="Gene3D" id="3.10.110.10">
    <property type="entry name" value="Ubiquitin Conjugating Enzyme"/>
    <property type="match status" value="1"/>
</dbReference>
<evidence type="ECO:0000259" key="1">
    <source>
        <dbReference type="PROSITE" id="PS50127"/>
    </source>
</evidence>
<organism evidence="2 3">
    <name type="scientific">Helicostylum pulchrum</name>
    <dbReference type="NCBI Taxonomy" id="562976"/>
    <lineage>
        <taxon>Eukaryota</taxon>
        <taxon>Fungi</taxon>
        <taxon>Fungi incertae sedis</taxon>
        <taxon>Mucoromycota</taxon>
        <taxon>Mucoromycotina</taxon>
        <taxon>Mucoromycetes</taxon>
        <taxon>Mucorales</taxon>
        <taxon>Mucorineae</taxon>
        <taxon>Mucoraceae</taxon>
        <taxon>Helicostylum</taxon>
    </lineage>
</organism>
<proteinExistence type="predicted"/>